<keyword evidence="1 3" id="KW-0436">Ligase</keyword>
<dbReference type="InterPro" id="IPR004408">
    <property type="entry name" value="Biotin_CoA_COase_ligase"/>
</dbReference>
<dbReference type="STRING" id="1299341.SAMN05444005_102522"/>
<feature type="domain" description="BPL/LPL catalytic" evidence="2">
    <location>
        <begin position="1"/>
        <end position="177"/>
    </location>
</feature>
<dbReference type="Gene3D" id="3.30.930.10">
    <property type="entry name" value="Bira Bifunctional Protein, Domain 2"/>
    <property type="match status" value="1"/>
</dbReference>
<dbReference type="PANTHER" id="PTHR12835">
    <property type="entry name" value="BIOTIN PROTEIN LIGASE"/>
    <property type="match status" value="1"/>
</dbReference>
<dbReference type="NCBIfam" id="TIGR00121">
    <property type="entry name" value="birA_ligase"/>
    <property type="match status" value="1"/>
</dbReference>
<sequence>MHIIKLNAIDSTNSYLKELSSKQAVENFTVVWAENQTNGRGQRGSNWEVESGKNLTFSVLIKDVLQNFEEVFNLNVIVAVSIFQTLTELKIPEISIKWANDILSEKKKICGVLIENQFKSSSEILSVIGIGINVNQENFINLPQASSIKNITHKDWSKDEILIAFLKKFQININRYKNEGSEYFWEVYHENLFKINIPSAFEDKNGDKFMGIIRKVLSNGLLQIELEDDSLQLFDIKEVKMLY</sequence>
<evidence type="ECO:0000259" key="2">
    <source>
        <dbReference type="PROSITE" id="PS51733"/>
    </source>
</evidence>
<dbReference type="Pfam" id="PF03099">
    <property type="entry name" value="BPL_LplA_LipB"/>
    <property type="match status" value="1"/>
</dbReference>
<proteinExistence type="predicted"/>
<dbReference type="RefSeq" id="WP_091466773.1">
    <property type="nucleotide sequence ID" value="NZ_FOEI01000002.1"/>
</dbReference>
<dbReference type="PANTHER" id="PTHR12835:SF5">
    <property type="entry name" value="BIOTIN--PROTEIN LIGASE"/>
    <property type="match status" value="1"/>
</dbReference>
<evidence type="ECO:0000313" key="3">
    <source>
        <dbReference type="EMBL" id="SEP84346.1"/>
    </source>
</evidence>
<evidence type="ECO:0000313" key="4">
    <source>
        <dbReference type="Proteomes" id="UP000198648"/>
    </source>
</evidence>
<evidence type="ECO:0000256" key="1">
    <source>
        <dbReference type="ARBA" id="ARBA00022598"/>
    </source>
</evidence>
<dbReference type="PROSITE" id="PS51733">
    <property type="entry name" value="BPL_LPL_CATALYTIC"/>
    <property type="match status" value="1"/>
</dbReference>
<dbReference type="InterPro" id="IPR045864">
    <property type="entry name" value="aa-tRNA-synth_II/BPL/LPL"/>
</dbReference>
<dbReference type="Proteomes" id="UP000198648">
    <property type="component" value="Unassembled WGS sequence"/>
</dbReference>
<gene>
    <name evidence="3" type="ORF">SAMN05444005_102522</name>
</gene>
<protein>
    <submittedName>
        <fullName evidence="3">BirA family transcriptional regulator, biotin operon repressor / biotin-[acetyl-CoA-carboxylase] ligase</fullName>
    </submittedName>
</protein>
<dbReference type="InterPro" id="IPR004143">
    <property type="entry name" value="BPL_LPL_catalytic"/>
</dbReference>
<organism evidence="3 4">
    <name type="scientific">Flavobacterium urocaniciphilum</name>
    <dbReference type="NCBI Taxonomy" id="1299341"/>
    <lineage>
        <taxon>Bacteria</taxon>
        <taxon>Pseudomonadati</taxon>
        <taxon>Bacteroidota</taxon>
        <taxon>Flavobacteriia</taxon>
        <taxon>Flavobacteriales</taxon>
        <taxon>Flavobacteriaceae</taxon>
        <taxon>Flavobacterium</taxon>
    </lineage>
</organism>
<dbReference type="GO" id="GO:0004077">
    <property type="term" value="F:biotin--[biotin carboxyl-carrier protein] ligase activity"/>
    <property type="evidence" value="ECO:0007669"/>
    <property type="project" value="InterPro"/>
</dbReference>
<dbReference type="CDD" id="cd16442">
    <property type="entry name" value="BPL"/>
    <property type="match status" value="1"/>
</dbReference>
<dbReference type="AlphaFoldDB" id="A0A1H9B5P1"/>
<dbReference type="GO" id="GO:0005737">
    <property type="term" value="C:cytoplasm"/>
    <property type="evidence" value="ECO:0007669"/>
    <property type="project" value="TreeGrafter"/>
</dbReference>
<dbReference type="OrthoDB" id="9807064at2"/>
<name>A0A1H9B5P1_9FLAO</name>
<reference evidence="3 4" key="1">
    <citation type="submission" date="2016-10" db="EMBL/GenBank/DDBJ databases">
        <authorList>
            <person name="de Groot N.N."/>
        </authorList>
    </citation>
    <scope>NUCLEOTIDE SEQUENCE [LARGE SCALE GENOMIC DNA]</scope>
    <source>
        <strain evidence="3 4">DSM 27078</strain>
    </source>
</reference>
<keyword evidence="4" id="KW-1185">Reference proteome</keyword>
<dbReference type="EMBL" id="FOEI01000002">
    <property type="protein sequence ID" value="SEP84346.1"/>
    <property type="molecule type" value="Genomic_DNA"/>
</dbReference>
<accession>A0A1H9B5P1</accession>
<dbReference type="SUPFAM" id="SSF55681">
    <property type="entry name" value="Class II aaRS and biotin synthetases"/>
    <property type="match status" value="1"/>
</dbReference>